<dbReference type="GO" id="GO:0009236">
    <property type="term" value="P:cobalamin biosynthetic process"/>
    <property type="evidence" value="ECO:0007669"/>
    <property type="project" value="UniProtKB-UniPathway"/>
</dbReference>
<evidence type="ECO:0000256" key="5">
    <source>
        <dbReference type="ARBA" id="ARBA00022691"/>
    </source>
</evidence>
<dbReference type="AlphaFoldDB" id="A0A238H5H5"/>
<dbReference type="Gene3D" id="3.40.50.150">
    <property type="entry name" value="Vaccinia Virus protein VP39"/>
    <property type="match status" value="1"/>
</dbReference>
<evidence type="ECO:0000256" key="3">
    <source>
        <dbReference type="ARBA" id="ARBA00022603"/>
    </source>
</evidence>
<dbReference type="CDD" id="cd02440">
    <property type="entry name" value="AdoMet_MTases"/>
    <property type="match status" value="1"/>
</dbReference>
<dbReference type="InterPro" id="IPR029063">
    <property type="entry name" value="SAM-dependent_MTases_sf"/>
</dbReference>
<feature type="compositionally biased region" description="Low complexity" evidence="6">
    <location>
        <begin position="421"/>
        <end position="431"/>
    </location>
</feature>
<dbReference type="GO" id="GO:0008276">
    <property type="term" value="F:protein methyltransferase activity"/>
    <property type="evidence" value="ECO:0007669"/>
    <property type="project" value="InterPro"/>
</dbReference>
<dbReference type="CDD" id="cd11644">
    <property type="entry name" value="Precorrin-6Y-MT"/>
    <property type="match status" value="1"/>
</dbReference>
<sequence length="524" mass="54059">MTAWLTVLGIGDDGYAGLGKRARRALADAAVTIGAERHLAMLPAWLATEREPWPRPFDVAPLVARRPARVCVLASGDPMLFGVGATLAGMLAPHEWQVLPAPSSLSLAAARVGWALQDVDAISLVGRPLATLHRYLYPGRRLLVLSADGATPAAIAGALVARGFGPSAMSVLEHLGGPLERRVDVRADAWGGARAAALNLVAIECRAHAGAPRLALTPGLPDDAYRHDGQLTKRELRALALARLAPAPGELLWDVGAGCGSIGIEWMRAHPSCRAIAIEAHPDRQRLIEHNRDALGVPALVLVAGRAPDALAGLPAPDAVFVGGGVSRAGVLDACWSGLKPGGRLIAHAVTLQGEAALVAWRERHGGALTRVSIAHAQPLGGFDAWRQALPVTLYDGRKPCEESCGFQALEAVSEARAAAAGGRHANQDLSTDLDDSNDSPAHGLNGRPSADSCARDGRGDALSDGSTMKAVTSPTGMRAMGVPALGSDTPGRMPPRIAPGSPPADAAGSPEPGPCAGSPPERG</sequence>
<evidence type="ECO:0000259" key="7">
    <source>
        <dbReference type="Pfam" id="PF00590"/>
    </source>
</evidence>
<dbReference type="InterPro" id="IPR014777">
    <property type="entry name" value="4pyrrole_Mease_sub1"/>
</dbReference>
<dbReference type="PANTHER" id="PTHR43182">
    <property type="entry name" value="COBALT-PRECORRIN-6B C(15)-METHYLTRANSFERASE (DECARBOXYLATING)"/>
    <property type="match status" value="1"/>
</dbReference>
<evidence type="ECO:0000313" key="8">
    <source>
        <dbReference type="EMBL" id="SMG00526.1"/>
    </source>
</evidence>
<feature type="compositionally biased region" description="Pro residues" evidence="6">
    <location>
        <begin position="493"/>
        <end position="503"/>
    </location>
</feature>
<evidence type="ECO:0000256" key="1">
    <source>
        <dbReference type="ARBA" id="ARBA00004953"/>
    </source>
</evidence>
<keyword evidence="2" id="KW-0169">Cobalamin biosynthesis</keyword>
<dbReference type="UniPathway" id="UPA00148"/>
<evidence type="ECO:0000256" key="2">
    <source>
        <dbReference type="ARBA" id="ARBA00022573"/>
    </source>
</evidence>
<dbReference type="InterPro" id="IPR000878">
    <property type="entry name" value="4pyrrol_Mease"/>
</dbReference>
<dbReference type="PANTHER" id="PTHR43182:SF1">
    <property type="entry name" value="COBALT-PRECORRIN-7 C(5)-METHYLTRANSFERASE"/>
    <property type="match status" value="1"/>
</dbReference>
<dbReference type="Gene3D" id="3.40.1010.10">
    <property type="entry name" value="Cobalt-precorrin-4 Transmethylase, Domain 1"/>
    <property type="match status" value="1"/>
</dbReference>
<keyword evidence="4 8" id="KW-0808">Transferase</keyword>
<dbReference type="InterPro" id="IPR014008">
    <property type="entry name" value="Cbl_synth_MTase_CbiT"/>
</dbReference>
<dbReference type="NCBIfam" id="TIGR02469">
    <property type="entry name" value="CbiT"/>
    <property type="match status" value="1"/>
</dbReference>
<organism evidence="8 9">
    <name type="scientific">Burkholderia singularis</name>
    <dbReference type="NCBI Taxonomy" id="1503053"/>
    <lineage>
        <taxon>Bacteria</taxon>
        <taxon>Pseudomonadati</taxon>
        <taxon>Pseudomonadota</taxon>
        <taxon>Betaproteobacteria</taxon>
        <taxon>Burkholderiales</taxon>
        <taxon>Burkholderiaceae</taxon>
        <taxon>Burkholderia</taxon>
        <taxon>pseudomallei group</taxon>
    </lineage>
</organism>
<dbReference type="Pfam" id="PF00590">
    <property type="entry name" value="TP_methylase"/>
    <property type="match status" value="1"/>
</dbReference>
<feature type="region of interest" description="Disordered" evidence="6">
    <location>
        <begin position="421"/>
        <end position="524"/>
    </location>
</feature>
<dbReference type="InterPro" id="IPR050714">
    <property type="entry name" value="Cobalamin_biosynth_MTase"/>
</dbReference>
<dbReference type="SUPFAM" id="SSF53790">
    <property type="entry name" value="Tetrapyrrole methylase"/>
    <property type="match status" value="1"/>
</dbReference>
<dbReference type="NCBIfam" id="TIGR02467">
    <property type="entry name" value="CbiE"/>
    <property type="match status" value="1"/>
</dbReference>
<keyword evidence="3 8" id="KW-0489">Methyltransferase</keyword>
<evidence type="ECO:0000256" key="4">
    <source>
        <dbReference type="ARBA" id="ARBA00022679"/>
    </source>
</evidence>
<dbReference type="InterPro" id="IPR012818">
    <property type="entry name" value="CbiE"/>
</dbReference>
<keyword evidence="5" id="KW-0949">S-adenosyl-L-methionine</keyword>
<proteinExistence type="predicted"/>
<gene>
    <name evidence="8" type="ORF">BSIN_3656</name>
</gene>
<reference evidence="8 9" key="1">
    <citation type="submission" date="2017-04" db="EMBL/GenBank/DDBJ databases">
        <authorList>
            <person name="Afonso C.L."/>
            <person name="Miller P.J."/>
            <person name="Scott M.A."/>
            <person name="Spackman E."/>
            <person name="Goraichik I."/>
            <person name="Dimitrov K.M."/>
            <person name="Suarez D.L."/>
            <person name="Swayne D.E."/>
        </authorList>
    </citation>
    <scope>NUCLEOTIDE SEQUENCE [LARGE SCALE GENOMIC DNA]</scope>
    <source>
        <strain evidence="8">LMG 28154</strain>
    </source>
</reference>
<protein>
    <submittedName>
        <fullName evidence="8">Cobalt-precorrin-6y C5-methyltransferase / Cobalt-precorrin-6y C15-methyltransferase [decarboxylating]</fullName>
        <ecNumber evidence="8">2.1.1.-</ecNumber>
    </submittedName>
</protein>
<dbReference type="EMBL" id="FXAN01000056">
    <property type="protein sequence ID" value="SMG00526.1"/>
    <property type="molecule type" value="Genomic_DNA"/>
</dbReference>
<dbReference type="SUPFAM" id="SSF53335">
    <property type="entry name" value="S-adenosyl-L-methionine-dependent methyltransferases"/>
    <property type="match status" value="1"/>
</dbReference>
<feature type="domain" description="Tetrapyrrole methylase" evidence="7">
    <location>
        <begin position="5"/>
        <end position="183"/>
    </location>
</feature>
<accession>A0A238H5H5</accession>
<dbReference type="InterPro" id="IPR035996">
    <property type="entry name" value="4pyrrol_Methylase_sf"/>
</dbReference>
<name>A0A238H5H5_9BURK</name>
<dbReference type="Proteomes" id="UP000198460">
    <property type="component" value="Unassembled WGS sequence"/>
</dbReference>
<comment type="pathway">
    <text evidence="1">Cofactor biosynthesis; adenosylcobalamin biosynthesis.</text>
</comment>
<feature type="compositionally biased region" description="Polar residues" evidence="6">
    <location>
        <begin position="465"/>
        <end position="476"/>
    </location>
</feature>
<evidence type="ECO:0000256" key="6">
    <source>
        <dbReference type="SAM" id="MobiDB-lite"/>
    </source>
</evidence>
<evidence type="ECO:0000313" key="9">
    <source>
        <dbReference type="Proteomes" id="UP000198460"/>
    </source>
</evidence>
<dbReference type="EC" id="2.1.1.-" evidence="8"/>
<dbReference type="GO" id="GO:0032259">
    <property type="term" value="P:methylation"/>
    <property type="evidence" value="ECO:0007669"/>
    <property type="project" value="UniProtKB-KW"/>
</dbReference>